<dbReference type="EMBL" id="CAADID010000021">
    <property type="protein sequence ID" value="VFR71124.1"/>
    <property type="molecule type" value="Genomic_DNA"/>
</dbReference>
<feature type="domain" description="EamA" evidence="6">
    <location>
        <begin position="145"/>
        <end position="269"/>
    </location>
</feature>
<evidence type="ECO:0000313" key="11">
    <source>
        <dbReference type="EMBL" id="VFS22142.1"/>
    </source>
</evidence>
<evidence type="ECO:0000256" key="1">
    <source>
        <dbReference type="ARBA" id="ARBA00004141"/>
    </source>
</evidence>
<dbReference type="EMBL" id="CAADIK010000023">
    <property type="protein sequence ID" value="VFR69710.1"/>
    <property type="molecule type" value="Genomic_DNA"/>
</dbReference>
<evidence type="ECO:0000256" key="3">
    <source>
        <dbReference type="ARBA" id="ARBA00022989"/>
    </source>
</evidence>
<keyword evidence="4 5" id="KW-0472">Membrane</keyword>
<keyword evidence="2 5" id="KW-0812">Transmembrane</keyword>
<dbReference type="PANTHER" id="PTHR22911:SF6">
    <property type="entry name" value="SOLUTE CARRIER FAMILY 35 MEMBER G1"/>
    <property type="match status" value="1"/>
</dbReference>
<dbReference type="AlphaFoldDB" id="A0A484PS16"/>
<evidence type="ECO:0000259" key="6">
    <source>
        <dbReference type="Pfam" id="PF00892"/>
    </source>
</evidence>
<dbReference type="EMBL" id="CAADHY010000023">
    <property type="protein sequence ID" value="VFR27447.1"/>
    <property type="molecule type" value="Genomic_DNA"/>
</dbReference>
<dbReference type="EMBL" id="CAADIZ010000011">
    <property type="protein sequence ID" value="VFS22142.1"/>
    <property type="molecule type" value="Genomic_DNA"/>
</dbReference>
<proteinExistence type="predicted"/>
<evidence type="ECO:0000313" key="8">
    <source>
        <dbReference type="EMBL" id="VFR69710.1"/>
    </source>
</evidence>
<feature type="transmembrane region" description="Helical" evidence="5">
    <location>
        <begin position="33"/>
        <end position="50"/>
    </location>
</feature>
<dbReference type="InterPro" id="IPR000620">
    <property type="entry name" value="EamA_dom"/>
</dbReference>
<dbReference type="InterPro" id="IPR037185">
    <property type="entry name" value="EmrE-like"/>
</dbReference>
<protein>
    <submittedName>
        <fullName evidence="7">Membrane protein</fullName>
    </submittedName>
</protein>
<evidence type="ECO:0000256" key="5">
    <source>
        <dbReference type="SAM" id="Phobius"/>
    </source>
</evidence>
<dbReference type="PANTHER" id="PTHR22911">
    <property type="entry name" value="ACYL-MALONYL CONDENSING ENZYME-RELATED"/>
    <property type="match status" value="1"/>
</dbReference>
<dbReference type="EMBL" id="CAADIP010000070">
    <property type="protein sequence ID" value="VFR98714.1"/>
    <property type="molecule type" value="Genomic_DNA"/>
</dbReference>
<gene>
    <name evidence="7" type="ORF">AMP9_4486</name>
    <name evidence="9" type="ORF">ANT3_4312</name>
    <name evidence="8" type="ORF">BRI9_4609</name>
    <name evidence="10" type="ORF">IVO3_4605</name>
    <name evidence="11" type="ORF">RAN7_4537</name>
</gene>
<dbReference type="SUPFAM" id="SSF103481">
    <property type="entry name" value="Multidrug resistance efflux transporter EmrE"/>
    <property type="match status" value="2"/>
</dbReference>
<feature type="domain" description="EamA" evidence="6">
    <location>
        <begin position="2"/>
        <end position="134"/>
    </location>
</feature>
<organism evidence="7">
    <name type="scientific">plant metagenome</name>
    <dbReference type="NCBI Taxonomy" id="1297885"/>
    <lineage>
        <taxon>unclassified sequences</taxon>
        <taxon>metagenomes</taxon>
        <taxon>organismal metagenomes</taxon>
    </lineage>
</organism>
<dbReference type="Pfam" id="PF00892">
    <property type="entry name" value="EamA"/>
    <property type="match status" value="2"/>
</dbReference>
<evidence type="ECO:0000313" key="7">
    <source>
        <dbReference type="EMBL" id="VFR27447.1"/>
    </source>
</evidence>
<feature type="transmembrane region" description="Helical" evidence="5">
    <location>
        <begin position="257"/>
        <end position="275"/>
    </location>
</feature>
<feature type="transmembrane region" description="Helical" evidence="5">
    <location>
        <begin position="203"/>
        <end position="220"/>
    </location>
</feature>
<accession>A0A484PS16</accession>
<feature type="transmembrane region" description="Helical" evidence="5">
    <location>
        <begin position="144"/>
        <end position="163"/>
    </location>
</feature>
<evidence type="ECO:0000313" key="9">
    <source>
        <dbReference type="EMBL" id="VFR71124.1"/>
    </source>
</evidence>
<feature type="transmembrane region" description="Helical" evidence="5">
    <location>
        <begin position="232"/>
        <end position="251"/>
    </location>
</feature>
<keyword evidence="3 5" id="KW-1133">Transmembrane helix</keyword>
<feature type="transmembrane region" description="Helical" evidence="5">
    <location>
        <begin position="119"/>
        <end position="138"/>
    </location>
</feature>
<reference evidence="7" key="1">
    <citation type="submission" date="2019-03" db="EMBL/GenBank/DDBJ databases">
        <authorList>
            <person name="Danneels B."/>
        </authorList>
    </citation>
    <scope>NUCLEOTIDE SEQUENCE</scope>
</reference>
<feature type="transmembrane region" description="Helical" evidence="5">
    <location>
        <begin position="175"/>
        <end position="197"/>
    </location>
</feature>
<feature type="transmembrane region" description="Helical" evidence="5">
    <location>
        <begin position="95"/>
        <end position="112"/>
    </location>
</feature>
<evidence type="ECO:0000256" key="4">
    <source>
        <dbReference type="ARBA" id="ARBA00023136"/>
    </source>
</evidence>
<dbReference type="GO" id="GO:0016020">
    <property type="term" value="C:membrane"/>
    <property type="evidence" value="ECO:0007669"/>
    <property type="project" value="UniProtKB-SubCell"/>
</dbReference>
<evidence type="ECO:0000256" key="2">
    <source>
        <dbReference type="ARBA" id="ARBA00022692"/>
    </source>
</evidence>
<evidence type="ECO:0000313" key="10">
    <source>
        <dbReference type="EMBL" id="VFR98714.1"/>
    </source>
</evidence>
<comment type="subcellular location">
    <subcellularLocation>
        <location evidence="1">Membrane</location>
        <topology evidence="1">Multi-pass membrane protein</topology>
    </subcellularLocation>
</comment>
<sequence length="293" mass="31116">MRAIVYKLASAIVLACMFALIKSLGSRYPVGEIVFARSAFALVPILWLLHSTRQWAALITSRPLAHLRRSVAGTLSLFLSFGAVTLLPLSTATALTYAAPLFITILAAPMLGERVPPRRWGAVLVGFLGVLIVVQPDMSAGLPMGKVLGVLAAIATAVALIAIRQMAATESALAITFYFTLFGTLVGAATLPFSAVWPDGMDALRLVAVGLLGGTAQLLLTKAYRLAPASLIAPFEYATLLSAILIGFLVWGDLPDHIEWIGIAIIVAANVALAAREHSAALMRHLLARRKTR</sequence>
<name>A0A484PS16_9ZZZZ</name>